<accession>A0A7R8W147</accession>
<evidence type="ECO:0000313" key="1">
    <source>
        <dbReference type="EMBL" id="CAD7222846.1"/>
    </source>
</evidence>
<organism evidence="1">
    <name type="scientific">Cyprideis torosa</name>
    <dbReference type="NCBI Taxonomy" id="163714"/>
    <lineage>
        <taxon>Eukaryota</taxon>
        <taxon>Metazoa</taxon>
        <taxon>Ecdysozoa</taxon>
        <taxon>Arthropoda</taxon>
        <taxon>Crustacea</taxon>
        <taxon>Oligostraca</taxon>
        <taxon>Ostracoda</taxon>
        <taxon>Podocopa</taxon>
        <taxon>Podocopida</taxon>
        <taxon>Cytherocopina</taxon>
        <taxon>Cytheroidea</taxon>
        <taxon>Cytherideidae</taxon>
        <taxon>Cyprideis</taxon>
    </lineage>
</organism>
<gene>
    <name evidence="1" type="ORF">CTOB1V02_LOCUS843</name>
</gene>
<sequence length="80" mass="8961">MYERMEERRSTTTSNISMVTSNLSVASETTIQLVTLLSSPDPRTQGFFSTCAVISAVLLFEILMPGRSLYQARQCNPRRA</sequence>
<protein>
    <submittedName>
        <fullName evidence="1">Uncharacterized protein</fullName>
    </submittedName>
</protein>
<dbReference type="EMBL" id="OB660112">
    <property type="protein sequence ID" value="CAD7222846.1"/>
    <property type="molecule type" value="Genomic_DNA"/>
</dbReference>
<reference evidence="1" key="1">
    <citation type="submission" date="2020-11" db="EMBL/GenBank/DDBJ databases">
        <authorList>
            <person name="Tran Van P."/>
        </authorList>
    </citation>
    <scope>NUCLEOTIDE SEQUENCE</scope>
</reference>
<proteinExistence type="predicted"/>
<name>A0A7R8W147_9CRUS</name>
<dbReference type="AlphaFoldDB" id="A0A7R8W147"/>